<name>A0A382PBL6_9ZZZZ</name>
<feature type="transmembrane region" description="Helical" evidence="1">
    <location>
        <begin position="185"/>
        <end position="205"/>
    </location>
</feature>
<dbReference type="InterPro" id="IPR038377">
    <property type="entry name" value="Na/Glc_symporter_sf"/>
</dbReference>
<reference evidence="2" key="1">
    <citation type="submission" date="2018-05" db="EMBL/GenBank/DDBJ databases">
        <authorList>
            <person name="Lanie J.A."/>
            <person name="Ng W.-L."/>
            <person name="Kazmierczak K.M."/>
            <person name="Andrzejewski T.M."/>
            <person name="Davidsen T.M."/>
            <person name="Wayne K.J."/>
            <person name="Tettelin H."/>
            <person name="Glass J.I."/>
            <person name="Rusch D."/>
            <person name="Podicherti R."/>
            <person name="Tsui H.-C.T."/>
            <person name="Winkler M.E."/>
        </authorList>
    </citation>
    <scope>NUCLEOTIDE SEQUENCE</scope>
</reference>
<accession>A0A382PBL6</accession>
<feature type="transmembrane region" description="Helical" evidence="1">
    <location>
        <begin position="95"/>
        <end position="113"/>
    </location>
</feature>
<evidence type="ECO:0000313" key="2">
    <source>
        <dbReference type="EMBL" id="SVC69261.1"/>
    </source>
</evidence>
<feature type="transmembrane region" description="Helical" evidence="1">
    <location>
        <begin position="59"/>
        <end position="83"/>
    </location>
</feature>
<proteinExistence type="predicted"/>
<keyword evidence="1" id="KW-0812">Transmembrane</keyword>
<protein>
    <submittedName>
        <fullName evidence="2">Uncharacterized protein</fullName>
    </submittedName>
</protein>
<organism evidence="2">
    <name type="scientific">marine metagenome</name>
    <dbReference type="NCBI Taxonomy" id="408172"/>
    <lineage>
        <taxon>unclassified sequences</taxon>
        <taxon>metagenomes</taxon>
        <taxon>ecological metagenomes</taxon>
    </lineage>
</organism>
<evidence type="ECO:0000256" key="1">
    <source>
        <dbReference type="SAM" id="Phobius"/>
    </source>
</evidence>
<keyword evidence="1" id="KW-0472">Membrane</keyword>
<keyword evidence="1" id="KW-1133">Transmembrane helix</keyword>
<dbReference type="EMBL" id="UINC01105374">
    <property type="protein sequence ID" value="SVC69261.1"/>
    <property type="molecule type" value="Genomic_DNA"/>
</dbReference>
<dbReference type="AlphaFoldDB" id="A0A382PBL6"/>
<feature type="transmembrane region" description="Helical" evidence="1">
    <location>
        <begin position="31"/>
        <end position="52"/>
    </location>
</feature>
<sequence length="229" mass="25134">MFGRICVVIVVGAALMVATFSTDALVLLGGLAVAFGFQMWVPLAAVCYFPWLTREGVSWGLLAGIIGVMLTESIGQSLFGGALPWGRWPWTMHSAFWGIFVNLLVAIPVSYQTQNSRARAHRQKYHDFLESTAGLSKAKQSLKPAAWIITIAWLFFGIGPGAVIGNDIFGAPNDAANWTFGIPSIWAWHIIFWLLGVGMMWFLAYKMEMSTMPRKSVSALVDDIGDTAR</sequence>
<gene>
    <name evidence="2" type="ORF">METZ01_LOCUS322115</name>
</gene>
<feature type="transmembrane region" description="Helical" evidence="1">
    <location>
        <begin position="145"/>
        <end position="165"/>
    </location>
</feature>
<dbReference type="Gene3D" id="1.20.1730.10">
    <property type="entry name" value="Sodium/glucose cotransporter"/>
    <property type="match status" value="1"/>
</dbReference>